<dbReference type="SFLD" id="SFLDS00003">
    <property type="entry name" value="Haloacid_Dehalogenase"/>
    <property type="match status" value="1"/>
</dbReference>
<protein>
    <submittedName>
        <fullName evidence="3">Haloacid dehalogenase</fullName>
    </submittedName>
</protein>
<dbReference type="OrthoDB" id="40579at2759"/>
<dbReference type="Gene3D" id="3.40.50.1000">
    <property type="entry name" value="HAD superfamily/HAD-like"/>
    <property type="match status" value="1"/>
</dbReference>
<dbReference type="AlphaFoldDB" id="A0A6A5TAN9"/>
<sequence length="280" mass="31070">MALSIPPRALLFDVFGTCVDWRTTVTRALDAQAHSALNSATASLASKVRLRASDMTIAHWGDLAQQWRDSYKSFTRKLAADPSIPWKTIDEHHLESLKELLAKWELEGLWTDDEVRALSVVWHRLEPWSDSSFGITLLNQLFWTASLSNGNVSLLSDLRAYGNMNFTHVLSAELFGSYKPSPRVYLGAVEKLGLQPKDCAMVAAHLSDLEAAKSHGLQTIYVERPGEEDWSAEQVNRARQDGWVDLWVSHGGQNNGFVTVAEKLGIEVPAAKPTRLSSSA</sequence>
<gene>
    <name evidence="3" type="ORF">CC80DRAFT_497641</name>
</gene>
<evidence type="ECO:0000256" key="1">
    <source>
        <dbReference type="ARBA" id="ARBA00008106"/>
    </source>
</evidence>
<reference evidence="3" key="1">
    <citation type="journal article" date="2020" name="Stud. Mycol.">
        <title>101 Dothideomycetes genomes: a test case for predicting lifestyles and emergence of pathogens.</title>
        <authorList>
            <person name="Haridas S."/>
            <person name="Albert R."/>
            <person name="Binder M."/>
            <person name="Bloem J."/>
            <person name="Labutti K."/>
            <person name="Salamov A."/>
            <person name="Andreopoulos B."/>
            <person name="Baker S."/>
            <person name="Barry K."/>
            <person name="Bills G."/>
            <person name="Bluhm B."/>
            <person name="Cannon C."/>
            <person name="Castanera R."/>
            <person name="Culley D."/>
            <person name="Daum C."/>
            <person name="Ezra D."/>
            <person name="Gonzalez J."/>
            <person name="Henrissat B."/>
            <person name="Kuo A."/>
            <person name="Liang C."/>
            <person name="Lipzen A."/>
            <person name="Lutzoni F."/>
            <person name="Magnuson J."/>
            <person name="Mondo S."/>
            <person name="Nolan M."/>
            <person name="Ohm R."/>
            <person name="Pangilinan J."/>
            <person name="Park H.-J."/>
            <person name="Ramirez L."/>
            <person name="Alfaro M."/>
            <person name="Sun H."/>
            <person name="Tritt A."/>
            <person name="Yoshinaga Y."/>
            <person name="Zwiers L.-H."/>
            <person name="Turgeon B."/>
            <person name="Goodwin S."/>
            <person name="Spatafora J."/>
            <person name="Crous P."/>
            <person name="Grigoriev I."/>
        </authorList>
    </citation>
    <scope>NUCLEOTIDE SEQUENCE</scope>
    <source>
        <strain evidence="3">CBS 675.92</strain>
    </source>
</reference>
<dbReference type="NCBIfam" id="TIGR01493">
    <property type="entry name" value="HAD-SF-IA-v2"/>
    <property type="match status" value="1"/>
</dbReference>
<evidence type="ECO:0000313" key="3">
    <source>
        <dbReference type="EMBL" id="KAF1949328.1"/>
    </source>
</evidence>
<dbReference type="SUPFAM" id="SSF56784">
    <property type="entry name" value="HAD-like"/>
    <property type="match status" value="1"/>
</dbReference>
<dbReference type="PRINTS" id="PR00413">
    <property type="entry name" value="HADHALOGNASE"/>
</dbReference>
<dbReference type="NCBIfam" id="TIGR01428">
    <property type="entry name" value="HAD_type_II"/>
    <property type="match status" value="1"/>
</dbReference>
<accession>A0A6A5TAN9</accession>
<dbReference type="InterPro" id="IPR051540">
    <property type="entry name" value="S-2-haloacid_dehalogenase"/>
</dbReference>
<keyword evidence="4" id="KW-1185">Reference proteome</keyword>
<name>A0A6A5TAN9_9PLEO</name>
<keyword evidence="2" id="KW-0378">Hydrolase</keyword>
<evidence type="ECO:0000313" key="4">
    <source>
        <dbReference type="Proteomes" id="UP000800035"/>
    </source>
</evidence>
<dbReference type="GO" id="GO:0019120">
    <property type="term" value="F:hydrolase activity, acting on acid halide bonds, in C-halide compounds"/>
    <property type="evidence" value="ECO:0007669"/>
    <property type="project" value="InterPro"/>
</dbReference>
<evidence type="ECO:0000256" key="2">
    <source>
        <dbReference type="ARBA" id="ARBA00022801"/>
    </source>
</evidence>
<organism evidence="3 4">
    <name type="scientific">Byssothecium circinans</name>
    <dbReference type="NCBI Taxonomy" id="147558"/>
    <lineage>
        <taxon>Eukaryota</taxon>
        <taxon>Fungi</taxon>
        <taxon>Dikarya</taxon>
        <taxon>Ascomycota</taxon>
        <taxon>Pezizomycotina</taxon>
        <taxon>Dothideomycetes</taxon>
        <taxon>Pleosporomycetidae</taxon>
        <taxon>Pleosporales</taxon>
        <taxon>Massarineae</taxon>
        <taxon>Massarinaceae</taxon>
        <taxon>Byssothecium</taxon>
    </lineage>
</organism>
<dbReference type="SFLD" id="SFLDG01129">
    <property type="entry name" value="C1.5:_HAD__Beta-PGM__Phosphata"/>
    <property type="match status" value="1"/>
</dbReference>
<dbReference type="Gene3D" id="1.10.150.240">
    <property type="entry name" value="Putative phosphatase, domain 2"/>
    <property type="match status" value="1"/>
</dbReference>
<dbReference type="PANTHER" id="PTHR43316:SF3">
    <property type="entry name" value="HALOACID DEHALOGENASE, TYPE II (AFU_ORTHOLOGUE AFUA_2G07750)-RELATED"/>
    <property type="match status" value="1"/>
</dbReference>
<dbReference type="PANTHER" id="PTHR43316">
    <property type="entry name" value="HYDROLASE, HALOACID DELAHOGENASE-RELATED"/>
    <property type="match status" value="1"/>
</dbReference>
<dbReference type="InterPro" id="IPR023198">
    <property type="entry name" value="PGP-like_dom2"/>
</dbReference>
<dbReference type="InterPro" id="IPR006328">
    <property type="entry name" value="2-HAD"/>
</dbReference>
<dbReference type="Proteomes" id="UP000800035">
    <property type="component" value="Unassembled WGS sequence"/>
</dbReference>
<dbReference type="Pfam" id="PF00702">
    <property type="entry name" value="Hydrolase"/>
    <property type="match status" value="1"/>
</dbReference>
<dbReference type="InterPro" id="IPR036412">
    <property type="entry name" value="HAD-like_sf"/>
</dbReference>
<comment type="similarity">
    <text evidence="1">Belongs to the HAD-like hydrolase superfamily. S-2-haloalkanoic acid dehalogenase family.</text>
</comment>
<dbReference type="GO" id="GO:0016791">
    <property type="term" value="F:phosphatase activity"/>
    <property type="evidence" value="ECO:0007669"/>
    <property type="project" value="UniProtKB-ARBA"/>
</dbReference>
<dbReference type="EMBL" id="ML977039">
    <property type="protein sequence ID" value="KAF1949328.1"/>
    <property type="molecule type" value="Genomic_DNA"/>
</dbReference>
<dbReference type="InterPro" id="IPR023214">
    <property type="entry name" value="HAD_sf"/>
</dbReference>
<dbReference type="InterPro" id="IPR006439">
    <property type="entry name" value="HAD-SF_hydro_IA"/>
</dbReference>
<proteinExistence type="inferred from homology"/>